<evidence type="ECO:0000256" key="14">
    <source>
        <dbReference type="ARBA" id="ARBA00063197"/>
    </source>
</evidence>
<dbReference type="Pfam" id="PF06968">
    <property type="entry name" value="BATS"/>
    <property type="match status" value="1"/>
</dbReference>
<accession>A0A090QR15</accession>
<evidence type="ECO:0000256" key="5">
    <source>
        <dbReference type="ARBA" id="ARBA00022723"/>
    </source>
</evidence>
<protein>
    <recommendedName>
        <fullName evidence="16">2-iminoacetate synthase</fullName>
        <ecNumber evidence="15">4.1.99.19</ecNumber>
    </recommendedName>
    <alternativeName>
        <fullName evidence="17">Dehydroglycine synthase</fullName>
    </alternativeName>
    <alternativeName>
        <fullName evidence="18">Tyrosine lyase</fullName>
    </alternativeName>
</protein>
<comment type="subunit">
    <text evidence="14">Forms a heterodimer with ThiG.</text>
</comment>
<proteinExistence type="inferred from homology"/>
<dbReference type="CDD" id="cd01335">
    <property type="entry name" value="Radical_SAM"/>
    <property type="match status" value="1"/>
</dbReference>
<evidence type="ECO:0000256" key="11">
    <source>
        <dbReference type="ARBA" id="ARBA00052130"/>
    </source>
</evidence>
<dbReference type="EMBL" id="BBMN01000008">
    <property type="protein sequence ID" value="GAL05605.1"/>
    <property type="molecule type" value="Genomic_DNA"/>
</dbReference>
<dbReference type="GO" id="GO:0005506">
    <property type="term" value="F:iron ion binding"/>
    <property type="evidence" value="ECO:0007669"/>
    <property type="project" value="InterPro"/>
</dbReference>
<evidence type="ECO:0000256" key="2">
    <source>
        <dbReference type="ARBA" id="ARBA00004948"/>
    </source>
</evidence>
<evidence type="ECO:0000256" key="3">
    <source>
        <dbReference type="ARBA" id="ARBA00022485"/>
    </source>
</evidence>
<dbReference type="InterPro" id="IPR010722">
    <property type="entry name" value="BATS_dom"/>
</dbReference>
<evidence type="ECO:0000313" key="20">
    <source>
        <dbReference type="EMBL" id="GAL05605.1"/>
    </source>
</evidence>
<dbReference type="InterPro" id="IPR034428">
    <property type="entry name" value="ThiH/NoCL/HydG-like"/>
</dbReference>
<dbReference type="STRING" id="754436.JCM19237_4678"/>
<dbReference type="FunFam" id="3.20.20.70:FF:000122">
    <property type="entry name" value="2-iminoacetate synthase ThiH"/>
    <property type="match status" value="1"/>
</dbReference>
<keyword evidence="9 20" id="KW-0456">Lyase</keyword>
<evidence type="ECO:0000256" key="1">
    <source>
        <dbReference type="ARBA" id="ARBA00001966"/>
    </source>
</evidence>
<evidence type="ECO:0000256" key="13">
    <source>
        <dbReference type="ARBA" id="ARBA00061652"/>
    </source>
</evidence>
<dbReference type="InterPro" id="IPR007197">
    <property type="entry name" value="rSAM"/>
</dbReference>
<dbReference type="SFLD" id="SFLDG01081">
    <property type="entry name" value="cleavage_of_the_Ca-Cb_bond_in"/>
    <property type="match status" value="1"/>
</dbReference>
<sequence length="453" mass="50670">MIVDAGIGAPSHAAEAMEMGADAVLVNTAIAAAADPIAMGRAFKLAVEGGRMAYEAGLAGTVNHAIASSPLTAFLAQCIKERAMSFVDVWQRLEWDDIRLSIYSKTAADVERALRKPKRDLEDFKALISPAAEPYLEQMAQQSAALTRKRFGHTMSFYVPLYLSNLCANACTYCGFSMENRIKRRTLNVAEIERECAAIKAMHFDNILLVTGEHERKVGMDYFRQALPAIKAQFNYLAMEVQPLDQAEYAELKTLGLDAVMVYQETYHAATYAEHHLRGNKMDFHYRLETPDRLARAGIDKIGIGALIGLDEWRTDCFFVAAHLDYLERTYWQTRYSISFPRLRPCEGGLQPKSIMTDSQLVQLICAYRLLNPEVELSLSTRESAHFRDNVLPLGITSMSAGSKTQPGGYADDEPELEQFAISDERSAAQVAESVKRHGFEVVWKDWHRAYSG</sequence>
<keyword evidence="3" id="KW-0004">4Fe-4S</keyword>
<dbReference type="SMART" id="SM00876">
    <property type="entry name" value="BATS"/>
    <property type="match status" value="1"/>
</dbReference>
<evidence type="ECO:0000256" key="4">
    <source>
        <dbReference type="ARBA" id="ARBA00022691"/>
    </source>
</evidence>
<feature type="domain" description="Radical SAM core" evidence="19">
    <location>
        <begin position="153"/>
        <end position="382"/>
    </location>
</feature>
<evidence type="ECO:0000256" key="7">
    <source>
        <dbReference type="ARBA" id="ARBA00023004"/>
    </source>
</evidence>
<evidence type="ECO:0000256" key="17">
    <source>
        <dbReference type="ARBA" id="ARBA00076202"/>
    </source>
</evidence>
<dbReference type="AlphaFoldDB" id="A0A090QR15"/>
<evidence type="ECO:0000256" key="16">
    <source>
        <dbReference type="ARBA" id="ARBA00069280"/>
    </source>
</evidence>
<keyword evidence="4" id="KW-0949">S-adenosyl-L-methionine</keyword>
<reference evidence="20 21" key="1">
    <citation type="journal article" date="2014" name="Genome Announc.">
        <title>Draft Genome Sequences of Two Vibrionaceae Species, Vibrio ponticus C121 and Photobacterium aphoticum C119, Isolated as Coral Reef Microbiota.</title>
        <authorList>
            <person name="Al-saari N."/>
            <person name="Meirelles P.M."/>
            <person name="Mino S."/>
            <person name="Suda W."/>
            <person name="Oshima K."/>
            <person name="Hattori M."/>
            <person name="Ohkuma M."/>
            <person name="Thompson F.L."/>
            <person name="Gomez-Gil B."/>
            <person name="Sawabe T."/>
            <person name="Sawabe T."/>
        </authorList>
    </citation>
    <scope>NUCLEOTIDE SEQUENCE [LARGE SCALE GENOMIC DNA]</scope>
    <source>
        <strain evidence="20 21">JCM 19237</strain>
    </source>
</reference>
<dbReference type="SUPFAM" id="SSF102114">
    <property type="entry name" value="Radical SAM enzymes"/>
    <property type="match status" value="1"/>
</dbReference>
<evidence type="ECO:0000256" key="8">
    <source>
        <dbReference type="ARBA" id="ARBA00023014"/>
    </source>
</evidence>
<evidence type="ECO:0000256" key="6">
    <source>
        <dbReference type="ARBA" id="ARBA00022857"/>
    </source>
</evidence>
<evidence type="ECO:0000256" key="9">
    <source>
        <dbReference type="ARBA" id="ARBA00023239"/>
    </source>
</evidence>
<dbReference type="eggNOG" id="COG2022">
    <property type="taxonomic scope" value="Bacteria"/>
</dbReference>
<evidence type="ECO:0000313" key="21">
    <source>
        <dbReference type="Proteomes" id="UP000029227"/>
    </source>
</evidence>
<dbReference type="InterPro" id="IPR058240">
    <property type="entry name" value="rSAM_sf"/>
</dbReference>
<dbReference type="SFLD" id="SFLDF00301">
    <property type="entry name" value="2-iminoacetate_synthase_(ThiH)"/>
    <property type="match status" value="1"/>
</dbReference>
<dbReference type="eggNOG" id="COG0502">
    <property type="taxonomic scope" value="Bacteria"/>
</dbReference>
<dbReference type="SFLD" id="SFLDG01060">
    <property type="entry name" value="BATS_domain_containing"/>
    <property type="match status" value="1"/>
</dbReference>
<name>A0A090QR15_9GAMM</name>
<comment type="caution">
    <text evidence="20">The sequence shown here is derived from an EMBL/GenBank/DDBJ whole genome shotgun (WGS) entry which is preliminary data.</text>
</comment>
<keyword evidence="7" id="KW-0408">Iron</keyword>
<dbReference type="EC" id="4.1.99.19" evidence="15"/>
<dbReference type="Proteomes" id="UP000029227">
    <property type="component" value="Unassembled WGS sequence"/>
</dbReference>
<dbReference type="Pfam" id="PF04055">
    <property type="entry name" value="Radical_SAM"/>
    <property type="match status" value="1"/>
</dbReference>
<evidence type="ECO:0000256" key="12">
    <source>
        <dbReference type="ARBA" id="ARBA00056430"/>
    </source>
</evidence>
<organism evidence="20 21">
    <name type="scientific">Photobacterium aphoticum</name>
    <dbReference type="NCBI Taxonomy" id="754436"/>
    <lineage>
        <taxon>Bacteria</taxon>
        <taxon>Pseudomonadati</taxon>
        <taxon>Pseudomonadota</taxon>
        <taxon>Gammaproteobacteria</taxon>
        <taxon>Vibrionales</taxon>
        <taxon>Vibrionaceae</taxon>
        <taxon>Photobacterium</taxon>
    </lineage>
</organism>
<dbReference type="InterPro" id="IPR012726">
    <property type="entry name" value="ThiH"/>
</dbReference>
<dbReference type="InterPro" id="IPR033983">
    <property type="entry name" value="Thiazole_synthase_ThiG"/>
</dbReference>
<comment type="pathway">
    <text evidence="2">Cofactor biosynthesis; thiamine diphosphate biosynthesis.</text>
</comment>
<dbReference type="GO" id="GO:0036355">
    <property type="term" value="F:2-iminoacetate synthase activity"/>
    <property type="evidence" value="ECO:0007669"/>
    <property type="project" value="UniProtKB-EC"/>
</dbReference>
<comment type="similarity">
    <text evidence="13">Belongs to the radical SAM superfamily. ThiH family.</text>
</comment>
<evidence type="ECO:0000256" key="15">
    <source>
        <dbReference type="ARBA" id="ARBA00066802"/>
    </source>
</evidence>
<dbReference type="Pfam" id="PF05690">
    <property type="entry name" value="ThiG"/>
    <property type="match status" value="1"/>
</dbReference>
<evidence type="ECO:0000259" key="19">
    <source>
        <dbReference type="PROSITE" id="PS51918"/>
    </source>
</evidence>
<dbReference type="PANTHER" id="PTHR43583:SF1">
    <property type="entry name" value="2-IMINOACETATE SYNTHASE"/>
    <property type="match status" value="1"/>
</dbReference>
<dbReference type="GO" id="GO:0051539">
    <property type="term" value="F:4 iron, 4 sulfur cluster binding"/>
    <property type="evidence" value="ECO:0007669"/>
    <property type="project" value="UniProtKB-KW"/>
</dbReference>
<dbReference type="InterPro" id="IPR013785">
    <property type="entry name" value="Aldolase_TIM"/>
</dbReference>
<gene>
    <name evidence="20" type="ORF">JCM19237_4678</name>
</gene>
<dbReference type="NCBIfam" id="TIGR02351">
    <property type="entry name" value="thiH"/>
    <property type="match status" value="1"/>
</dbReference>
<keyword evidence="10" id="KW-0704">Schiff base</keyword>
<comment type="function">
    <text evidence="12">Catalyzes the radical-mediated cleavage of tyrosine to 2-iminoacetate and 4-cresol.</text>
</comment>
<dbReference type="SUPFAM" id="SSF110399">
    <property type="entry name" value="ThiG-like"/>
    <property type="match status" value="1"/>
</dbReference>
<dbReference type="Gene3D" id="3.20.20.70">
    <property type="entry name" value="Aldolase class I"/>
    <property type="match status" value="2"/>
</dbReference>
<evidence type="ECO:0000256" key="10">
    <source>
        <dbReference type="ARBA" id="ARBA00023270"/>
    </source>
</evidence>
<keyword evidence="6" id="KW-0521">NADP</keyword>
<keyword evidence="5" id="KW-0479">Metal-binding</keyword>
<dbReference type="PANTHER" id="PTHR43583">
    <property type="entry name" value="2-IMINOACETATE SYNTHASE"/>
    <property type="match status" value="1"/>
</dbReference>
<comment type="catalytic activity">
    <reaction evidence="11">
        <text>L-tyrosine + S-adenosyl-L-methionine + NADPH = 2-iminoacetate + 4-methylphenol + 5'-deoxyadenosine + L-methionine + NADP(+)</text>
        <dbReference type="Rhea" id="RHEA:26361"/>
        <dbReference type="ChEBI" id="CHEBI:17319"/>
        <dbReference type="ChEBI" id="CHEBI:17847"/>
        <dbReference type="ChEBI" id="CHEBI:57783"/>
        <dbReference type="ChEBI" id="CHEBI:57844"/>
        <dbReference type="ChEBI" id="CHEBI:58315"/>
        <dbReference type="ChEBI" id="CHEBI:58349"/>
        <dbReference type="ChEBI" id="CHEBI:59789"/>
        <dbReference type="ChEBI" id="CHEBI:77846"/>
        <dbReference type="EC" id="4.1.99.19"/>
    </reaction>
</comment>
<dbReference type="SFLD" id="SFLDS00029">
    <property type="entry name" value="Radical_SAM"/>
    <property type="match status" value="1"/>
</dbReference>
<keyword evidence="8" id="KW-0411">Iron-sulfur</keyword>
<comment type="cofactor">
    <cofactor evidence="1">
        <name>[4Fe-4S] cluster</name>
        <dbReference type="ChEBI" id="CHEBI:49883"/>
    </cofactor>
</comment>
<evidence type="ECO:0000256" key="18">
    <source>
        <dbReference type="ARBA" id="ARBA00078269"/>
    </source>
</evidence>
<dbReference type="PROSITE" id="PS51918">
    <property type="entry name" value="RADICAL_SAM"/>
    <property type="match status" value="1"/>
</dbReference>